<dbReference type="GO" id="GO:0046332">
    <property type="term" value="F:SMAD binding"/>
    <property type="evidence" value="ECO:0007669"/>
    <property type="project" value="InterPro"/>
</dbReference>
<dbReference type="GO" id="GO:0030514">
    <property type="term" value="P:negative regulation of BMP signaling pathway"/>
    <property type="evidence" value="ECO:0007669"/>
    <property type="project" value="TreeGrafter"/>
</dbReference>
<dbReference type="GO" id="GO:0000122">
    <property type="term" value="P:negative regulation of transcription by RNA polymerase II"/>
    <property type="evidence" value="ECO:0007669"/>
    <property type="project" value="TreeGrafter"/>
</dbReference>
<dbReference type="GO" id="GO:0030512">
    <property type="term" value="P:negative regulation of transforming growth factor beta receptor signaling pathway"/>
    <property type="evidence" value="ECO:0007669"/>
    <property type="project" value="TreeGrafter"/>
</dbReference>
<evidence type="ECO:0000313" key="7">
    <source>
        <dbReference type="EMBL" id="KAG7495306.1"/>
    </source>
</evidence>
<feature type="compositionally biased region" description="Basic and acidic residues" evidence="5">
    <location>
        <begin position="334"/>
        <end position="351"/>
    </location>
</feature>
<dbReference type="Proteomes" id="UP000693946">
    <property type="component" value="Linkage Group LG4"/>
</dbReference>
<dbReference type="GO" id="GO:0005667">
    <property type="term" value="C:transcription regulator complex"/>
    <property type="evidence" value="ECO:0007669"/>
    <property type="project" value="TreeGrafter"/>
</dbReference>
<evidence type="ECO:0000256" key="4">
    <source>
        <dbReference type="SAM" id="Coils"/>
    </source>
</evidence>
<feature type="region of interest" description="Disordered" evidence="5">
    <location>
        <begin position="441"/>
        <end position="493"/>
    </location>
</feature>
<dbReference type="SMART" id="SM01046">
    <property type="entry name" value="c-SKI_SMAD_bind"/>
    <property type="match status" value="1"/>
</dbReference>
<dbReference type="GO" id="GO:0005737">
    <property type="term" value="C:cytoplasm"/>
    <property type="evidence" value="ECO:0007669"/>
    <property type="project" value="TreeGrafter"/>
</dbReference>
<dbReference type="InterPro" id="IPR047315">
    <property type="entry name" value="DHD_Ski"/>
</dbReference>
<feature type="compositionally biased region" description="Basic and acidic residues" evidence="5">
    <location>
        <begin position="383"/>
        <end position="399"/>
    </location>
</feature>
<comment type="similarity">
    <text evidence="1">Belongs to the SKI family.</text>
</comment>
<keyword evidence="8" id="KW-1185">Reference proteome</keyword>
<feature type="compositionally biased region" description="Acidic residues" evidence="5">
    <location>
        <begin position="463"/>
        <end position="476"/>
    </location>
</feature>
<dbReference type="PANTHER" id="PTHR10005">
    <property type="entry name" value="SKI ONCOGENE-RELATED"/>
    <property type="match status" value="1"/>
</dbReference>
<name>A0AAV6QQJ3_SOLSE</name>
<sequence length="718" mass="80845">MLRTPDADKSDPSFILSFGLSLPSGYNMEGTSFQPHPGLQQTLKQFHLSSMRSLGGPAAFSARWHQDSLFGKDGKSAEMVLSLPPQTPPVMSGPLFIPSDRSTERCETVLEREPISCFVVGGEKRLCLPQILNSVLRDFSLQQINSVCDDLHIYCSRCTADQLEILKVVGILPFSAPSCGLITQTDAERLCNALIYGGTYPPHCNKEFGSLEFERSEKSFKVYHECFGRCKGLFVPELYTGPSAACVQCMDCRLMFPPHKFVVHSHKRLENRTVHWGFDSANWRAYVLLDPDYSAEEKSLVEQLLKELKGKYDVTGKLSSKSCRSPSPVPAKRSKFDKYQSSSSEKERKPDWLQSLSKSAHKDLKQVQLKQRPSAFRPWSPKAAEKENPATKNEVERSYSKNQETLTEPNQALVPLVHPRETHAPGRGPTAISRPPQELHNAEIQASSAKPAPSTTSNQNDNVDTDGEIDVDDCDDCPVPPSSLASPPSVCTSVSQTLTPQTFAQAQEGPVWLSGPICPEIDTLTQMLYAGLDTKEAREKLLQEIVRMRVKQEEKLAAAVQAKRSLQQELEFVRVAKKGRLREAIEAKRNLRKEIERLRVDWERKMRDAEESCERLKRELERERQLRVCDKGCEAERLRVKYSNQIEELHVQLQQAESDREQLRQELQQEREARQSLESVVKDLQIQLALQADSSSPGDCKDANTDKHRQTTQLANGS</sequence>
<dbReference type="FunFam" id="3.10.390.10:FF:000002">
    <property type="entry name" value="Putative ski oncogene"/>
    <property type="match status" value="1"/>
</dbReference>
<feature type="region of interest" description="Disordered" evidence="5">
    <location>
        <begin position="316"/>
        <end position="412"/>
    </location>
</feature>
<feature type="domain" description="c-SKI SMAD4-binding" evidence="6">
    <location>
        <begin position="219"/>
        <end position="313"/>
    </location>
</feature>
<dbReference type="Pfam" id="PF02437">
    <property type="entry name" value="Ski_Sno_DHD"/>
    <property type="match status" value="1"/>
</dbReference>
<dbReference type="CDD" id="cd21083">
    <property type="entry name" value="DHD_Ski"/>
    <property type="match status" value="1"/>
</dbReference>
<evidence type="ECO:0000256" key="2">
    <source>
        <dbReference type="ARBA" id="ARBA00022369"/>
    </source>
</evidence>
<dbReference type="FunFam" id="3.10.260.20:FF:000002">
    <property type="entry name" value="SKI-like oncogene a"/>
    <property type="match status" value="1"/>
</dbReference>
<proteinExistence type="inferred from homology"/>
<feature type="compositionally biased region" description="Low complexity" evidence="5">
    <location>
        <begin position="446"/>
        <end position="457"/>
    </location>
</feature>
<dbReference type="GO" id="GO:0000978">
    <property type="term" value="F:RNA polymerase II cis-regulatory region sequence-specific DNA binding"/>
    <property type="evidence" value="ECO:0007669"/>
    <property type="project" value="TreeGrafter"/>
</dbReference>
<accession>A0AAV6QQJ3</accession>
<dbReference type="Pfam" id="PF08782">
    <property type="entry name" value="c-SKI_SMAD_bind"/>
    <property type="match status" value="1"/>
</dbReference>
<gene>
    <name evidence="7" type="ORF">JOB18_047152</name>
</gene>
<protein>
    <recommendedName>
        <fullName evidence="2">Ski oncogene</fullName>
    </recommendedName>
    <alternativeName>
        <fullName evidence="3">Proto-oncogene c-Ski</fullName>
    </alternativeName>
</protein>
<dbReference type="EMBL" id="JAGKHQ010000016">
    <property type="protein sequence ID" value="KAG7495306.1"/>
    <property type="molecule type" value="Genomic_DNA"/>
</dbReference>
<dbReference type="InterPro" id="IPR003380">
    <property type="entry name" value="SKI/SNO/DAC"/>
</dbReference>
<comment type="caution">
    <text evidence="7">The sequence shown here is derived from an EMBL/GenBank/DDBJ whole genome shotgun (WGS) entry which is preliminary data.</text>
</comment>
<keyword evidence="4" id="KW-0175">Coiled coil</keyword>
<feature type="region of interest" description="Disordered" evidence="5">
    <location>
        <begin position="692"/>
        <end position="718"/>
    </location>
</feature>
<dbReference type="GO" id="GO:0000981">
    <property type="term" value="F:DNA-binding transcription factor activity, RNA polymerase II-specific"/>
    <property type="evidence" value="ECO:0007669"/>
    <property type="project" value="TreeGrafter"/>
</dbReference>
<feature type="coiled-coil region" evidence="4">
    <location>
        <begin position="549"/>
        <end position="687"/>
    </location>
</feature>
<organism evidence="7 8">
    <name type="scientific">Solea senegalensis</name>
    <name type="common">Senegalese sole</name>
    <dbReference type="NCBI Taxonomy" id="28829"/>
    <lineage>
        <taxon>Eukaryota</taxon>
        <taxon>Metazoa</taxon>
        <taxon>Chordata</taxon>
        <taxon>Craniata</taxon>
        <taxon>Vertebrata</taxon>
        <taxon>Euteleostomi</taxon>
        <taxon>Actinopterygii</taxon>
        <taxon>Neopterygii</taxon>
        <taxon>Teleostei</taxon>
        <taxon>Neoteleostei</taxon>
        <taxon>Acanthomorphata</taxon>
        <taxon>Carangaria</taxon>
        <taxon>Pleuronectiformes</taxon>
        <taxon>Pleuronectoidei</taxon>
        <taxon>Soleidae</taxon>
        <taxon>Solea</taxon>
    </lineage>
</organism>
<reference evidence="7 8" key="1">
    <citation type="journal article" date="2021" name="Sci. Rep.">
        <title>Chromosome anchoring in Senegalese sole (Solea senegalensis) reveals sex-associated markers and genome rearrangements in flatfish.</title>
        <authorList>
            <person name="Guerrero-Cozar I."/>
            <person name="Gomez-Garrido J."/>
            <person name="Berbel C."/>
            <person name="Martinez-Blanch J.F."/>
            <person name="Alioto T."/>
            <person name="Claros M.G."/>
            <person name="Gagnaire P.A."/>
            <person name="Manchado M."/>
        </authorList>
    </citation>
    <scope>NUCLEOTIDE SEQUENCE [LARGE SCALE GENOMIC DNA]</scope>
    <source>
        <strain evidence="7">Sse05_10M</strain>
    </source>
</reference>
<feature type="compositionally biased region" description="Basic and acidic residues" evidence="5">
    <location>
        <begin position="699"/>
        <end position="709"/>
    </location>
</feature>
<dbReference type="InterPro" id="IPR023216">
    <property type="entry name" value="Tscrpt_reg_SKI_SnoN"/>
</dbReference>
<dbReference type="AlphaFoldDB" id="A0AAV6QQJ3"/>
<evidence type="ECO:0000256" key="1">
    <source>
        <dbReference type="ARBA" id="ARBA00009513"/>
    </source>
</evidence>
<dbReference type="PANTHER" id="PTHR10005:SF24">
    <property type="entry name" value="SKI ONCOGENE"/>
    <property type="match status" value="1"/>
</dbReference>
<feature type="compositionally biased region" description="Polar residues" evidence="5">
    <location>
        <begin position="400"/>
        <end position="410"/>
    </location>
</feature>
<evidence type="ECO:0000313" key="8">
    <source>
        <dbReference type="Proteomes" id="UP000693946"/>
    </source>
</evidence>
<evidence type="ECO:0000256" key="5">
    <source>
        <dbReference type="SAM" id="MobiDB-lite"/>
    </source>
</evidence>
<evidence type="ECO:0000256" key="3">
    <source>
        <dbReference type="ARBA" id="ARBA00032146"/>
    </source>
</evidence>
<evidence type="ECO:0000259" key="6">
    <source>
        <dbReference type="SMART" id="SM01046"/>
    </source>
</evidence>
<dbReference type="GO" id="GO:0005634">
    <property type="term" value="C:nucleus"/>
    <property type="evidence" value="ECO:0007669"/>
    <property type="project" value="TreeGrafter"/>
</dbReference>
<dbReference type="InterPro" id="IPR014890">
    <property type="entry name" value="c-SKI_SMAD4-bd_dom"/>
</dbReference>